<evidence type="ECO:0000313" key="3">
    <source>
        <dbReference type="Proteomes" id="UP001206924"/>
    </source>
</evidence>
<dbReference type="Proteomes" id="UP001206924">
    <property type="component" value="Unassembled WGS sequence"/>
</dbReference>
<evidence type="ECO:0000256" key="1">
    <source>
        <dbReference type="SAM" id="SignalP"/>
    </source>
</evidence>
<dbReference type="EMBL" id="JANFLP010000001">
    <property type="protein sequence ID" value="MCQ1948732.1"/>
    <property type="molecule type" value="Genomic_DNA"/>
</dbReference>
<feature type="signal peptide" evidence="1">
    <location>
        <begin position="1"/>
        <end position="23"/>
    </location>
</feature>
<evidence type="ECO:0000313" key="2">
    <source>
        <dbReference type="EMBL" id="MCQ1948732.1"/>
    </source>
</evidence>
<dbReference type="PROSITE" id="PS51257">
    <property type="entry name" value="PROKAR_LIPOPROTEIN"/>
    <property type="match status" value="1"/>
</dbReference>
<reference evidence="2 3" key="1">
    <citation type="submission" date="2022-07" db="EMBL/GenBank/DDBJ databases">
        <title>Novel species in genus Arthrobacter.</title>
        <authorList>
            <person name="Liu Y."/>
        </authorList>
    </citation>
    <scope>NUCLEOTIDE SEQUENCE [LARGE SCALE GENOMIC DNA]</scope>
    <source>
        <strain evidence="3">zg-Y859</strain>
    </source>
</reference>
<sequence>MNTRVTAAMGIAAAGALFTGVLAGCGTTDAERNEALARAEASARPAPEPTMTLQPCPGGEIMRLDPAGTTSIKPDCFDQAVAEAIAEFPEPLPAGTSWLLETTDFSDPEVRSKQGDISIADGVQDTTVAGYWLCAWMDSYLQALDSGDATGQEHSMEYLAKYTSLPAIQENMVNPEVFDASVIAPAQAGDPAQLREFFKGDCSSFLRSADSSR</sequence>
<keyword evidence="1" id="KW-0732">Signal</keyword>
<protein>
    <recommendedName>
        <fullName evidence="4">Lipoprotein</fullName>
    </recommendedName>
</protein>
<comment type="caution">
    <text evidence="2">The sequence shown here is derived from an EMBL/GenBank/DDBJ whole genome shotgun (WGS) entry which is preliminary data.</text>
</comment>
<dbReference type="RefSeq" id="WP_255864638.1">
    <property type="nucleotide sequence ID" value="NZ_CP104263.1"/>
</dbReference>
<proteinExistence type="predicted"/>
<name>A0ABT1NNW5_9MICC</name>
<feature type="chain" id="PRO_5046860863" description="Lipoprotein" evidence="1">
    <location>
        <begin position="24"/>
        <end position="213"/>
    </location>
</feature>
<evidence type="ECO:0008006" key="4">
    <source>
        <dbReference type="Google" id="ProtNLM"/>
    </source>
</evidence>
<organism evidence="2 3">
    <name type="scientific">Arthrobacter jinronghuae</name>
    <dbReference type="NCBI Taxonomy" id="2964609"/>
    <lineage>
        <taxon>Bacteria</taxon>
        <taxon>Bacillati</taxon>
        <taxon>Actinomycetota</taxon>
        <taxon>Actinomycetes</taxon>
        <taxon>Micrococcales</taxon>
        <taxon>Micrococcaceae</taxon>
        <taxon>Arthrobacter</taxon>
    </lineage>
</organism>
<accession>A0ABT1NNW5</accession>
<keyword evidence="3" id="KW-1185">Reference proteome</keyword>
<gene>
    <name evidence="2" type="ORF">NNX28_02155</name>
</gene>